<reference evidence="1 2" key="1">
    <citation type="journal article" date="2013" name="Nature">
        <title>The genomes of four tapeworm species reveal adaptations to parasitism.</title>
        <authorList>
            <person name="Tsai I.J."/>
            <person name="Zarowiecki M."/>
            <person name="Holroyd N."/>
            <person name="Garciarrubio A."/>
            <person name="Sanchez-Flores A."/>
            <person name="Brooks K.L."/>
            <person name="Tracey A."/>
            <person name="Bobes R.J."/>
            <person name="Fragoso G."/>
            <person name="Sciutto E."/>
            <person name="Aslett M."/>
            <person name="Beasley H."/>
            <person name="Bennett H.M."/>
            <person name="Cai J."/>
            <person name="Camicia F."/>
            <person name="Clark R."/>
            <person name="Cucher M."/>
            <person name="De Silva N."/>
            <person name="Day T.A."/>
            <person name="Deplazes P."/>
            <person name="Estrada K."/>
            <person name="Fernandez C."/>
            <person name="Holland P.W."/>
            <person name="Hou J."/>
            <person name="Hu S."/>
            <person name="Huckvale T."/>
            <person name="Hung S.S."/>
            <person name="Kamenetzky L."/>
            <person name="Keane J.A."/>
            <person name="Kiss F."/>
            <person name="Koziol U."/>
            <person name="Lambert O."/>
            <person name="Liu K."/>
            <person name="Luo X."/>
            <person name="Luo Y."/>
            <person name="Macchiaroli N."/>
            <person name="Nichol S."/>
            <person name="Paps J."/>
            <person name="Parkinson J."/>
            <person name="Pouchkina-Stantcheva N."/>
            <person name="Riddiford N."/>
            <person name="Rosenzvit M."/>
            <person name="Salinas G."/>
            <person name="Wasmuth J.D."/>
            <person name="Zamanian M."/>
            <person name="Zheng Y."/>
            <person name="Cai X."/>
            <person name="Soberon X."/>
            <person name="Olson P.D."/>
            <person name="Laclette J.P."/>
            <person name="Brehm K."/>
            <person name="Berriman M."/>
            <person name="Garciarrubio A."/>
            <person name="Bobes R.J."/>
            <person name="Fragoso G."/>
            <person name="Sanchez-Flores A."/>
            <person name="Estrada K."/>
            <person name="Cevallos M.A."/>
            <person name="Morett E."/>
            <person name="Gonzalez V."/>
            <person name="Portillo T."/>
            <person name="Ochoa-Leyva A."/>
            <person name="Jose M.V."/>
            <person name="Sciutto E."/>
            <person name="Landa A."/>
            <person name="Jimenez L."/>
            <person name="Valdes V."/>
            <person name="Carrero J.C."/>
            <person name="Larralde C."/>
            <person name="Morales-Montor J."/>
            <person name="Limon-Lason J."/>
            <person name="Soberon X."/>
            <person name="Laclette J.P."/>
        </authorList>
    </citation>
    <scope>NUCLEOTIDE SEQUENCE [LARGE SCALE GENOMIC DNA]</scope>
</reference>
<protein>
    <submittedName>
        <fullName evidence="1 3">Expressed protein</fullName>
    </submittedName>
</protein>
<accession>A0A068WTB9</accession>
<proteinExistence type="predicted"/>
<reference evidence="1" key="2">
    <citation type="submission" date="2014-06" db="EMBL/GenBank/DDBJ databases">
        <authorList>
            <person name="Aslett M."/>
        </authorList>
    </citation>
    <scope>NUCLEOTIDE SEQUENCE</scope>
</reference>
<name>A0A068WTB9_ECHGR</name>
<dbReference type="EMBL" id="LK028590">
    <property type="protein sequence ID" value="CDS23396.1"/>
    <property type="molecule type" value="Genomic_DNA"/>
</dbReference>
<reference evidence="3" key="3">
    <citation type="submission" date="2020-10" db="UniProtKB">
        <authorList>
            <consortium name="WormBaseParasite"/>
        </authorList>
    </citation>
    <scope>IDENTIFICATION</scope>
</reference>
<dbReference type="WBParaSite" id="EgrG_000089700">
    <property type="protein sequence ID" value="EgrG_000089700"/>
    <property type="gene ID" value="EgrG_000089700"/>
</dbReference>
<dbReference type="Proteomes" id="UP000492820">
    <property type="component" value="Unassembled WGS sequence"/>
</dbReference>
<evidence type="ECO:0000313" key="1">
    <source>
        <dbReference type="EMBL" id="CDS23396.1"/>
    </source>
</evidence>
<sequence length="90" mass="10755">MRCVDERDFIGRQCSRRTRIDGIAREIRREQISLRGTKNHSLPLHHYSQRVVKALDDRRHKAWSRVGRRWEMGGYRIANDDESIHARRCG</sequence>
<organism evidence="1">
    <name type="scientific">Echinococcus granulosus</name>
    <name type="common">Hydatid tapeworm</name>
    <dbReference type="NCBI Taxonomy" id="6210"/>
    <lineage>
        <taxon>Eukaryota</taxon>
        <taxon>Metazoa</taxon>
        <taxon>Spiralia</taxon>
        <taxon>Lophotrochozoa</taxon>
        <taxon>Platyhelminthes</taxon>
        <taxon>Cestoda</taxon>
        <taxon>Eucestoda</taxon>
        <taxon>Cyclophyllidea</taxon>
        <taxon>Taeniidae</taxon>
        <taxon>Echinococcus</taxon>
        <taxon>Echinococcus granulosus group</taxon>
    </lineage>
</organism>
<evidence type="ECO:0000313" key="3">
    <source>
        <dbReference type="WBParaSite" id="EgrG_000089700"/>
    </source>
</evidence>
<evidence type="ECO:0000313" key="2">
    <source>
        <dbReference type="Proteomes" id="UP000492820"/>
    </source>
</evidence>
<dbReference type="AlphaFoldDB" id="A0A068WTB9"/>
<gene>
    <name evidence="1" type="ORF">EgrG_000089700</name>
</gene>